<dbReference type="InterPro" id="IPR016130">
    <property type="entry name" value="Tyr_Pase_AS"/>
</dbReference>
<dbReference type="GO" id="GO:0004721">
    <property type="term" value="F:phosphoprotein phosphatase activity"/>
    <property type="evidence" value="ECO:0007669"/>
    <property type="project" value="InterPro"/>
</dbReference>
<organism evidence="2">
    <name type="scientific">Fonticula alba</name>
    <name type="common">Slime mold</name>
    <dbReference type="NCBI Taxonomy" id="691883"/>
    <lineage>
        <taxon>Eukaryota</taxon>
        <taxon>Rotosphaerida</taxon>
        <taxon>Fonticulaceae</taxon>
        <taxon>Fonticula</taxon>
    </lineage>
</organism>
<accession>A0A058ZFM1</accession>
<reference evidence="2" key="1">
    <citation type="submission" date="2013-04" db="EMBL/GenBank/DDBJ databases">
        <title>The Genome Sequence of Fonticula alba ATCC 38817.</title>
        <authorList>
            <consortium name="The Broad Institute Genomics Platform"/>
            <person name="Russ C."/>
            <person name="Cuomo C."/>
            <person name="Burger G."/>
            <person name="Gray M.W."/>
            <person name="Holland P.W.H."/>
            <person name="King N."/>
            <person name="Lang F.B.F."/>
            <person name="Roger A.J."/>
            <person name="Ruiz-Trillo I."/>
            <person name="Brown M."/>
            <person name="Walker B."/>
            <person name="Young S."/>
            <person name="Zeng Q."/>
            <person name="Gargeya S."/>
            <person name="Fitzgerald M."/>
            <person name="Haas B."/>
            <person name="Abouelleil A."/>
            <person name="Allen A.W."/>
            <person name="Alvarado L."/>
            <person name="Arachchi H.M."/>
            <person name="Berlin A.M."/>
            <person name="Chapman S.B."/>
            <person name="Gainer-Dewar J."/>
            <person name="Goldberg J."/>
            <person name="Griggs A."/>
            <person name="Gujja S."/>
            <person name="Hansen M."/>
            <person name="Howarth C."/>
            <person name="Imamovic A."/>
            <person name="Ireland A."/>
            <person name="Larimer J."/>
            <person name="McCowan C."/>
            <person name="Murphy C."/>
            <person name="Pearson M."/>
            <person name="Poon T.W."/>
            <person name="Priest M."/>
            <person name="Roberts A."/>
            <person name="Saif S."/>
            <person name="Shea T."/>
            <person name="Sisk P."/>
            <person name="Sykes S."/>
            <person name="Wortman J."/>
            <person name="Nusbaum C."/>
            <person name="Birren B."/>
        </authorList>
    </citation>
    <scope>NUCLEOTIDE SEQUENCE [LARGE SCALE GENOMIC DNA]</scope>
    <source>
        <strain evidence="2">ATCC 38817</strain>
    </source>
</reference>
<gene>
    <name evidence="2" type="ORF">H696_00330</name>
</gene>
<feature type="domain" description="Serine aminopeptidase S33" evidence="1">
    <location>
        <begin position="264"/>
        <end position="332"/>
    </location>
</feature>
<name>A0A058ZFM1_FONAL</name>
<dbReference type="STRING" id="691883.A0A058ZFM1"/>
<dbReference type="Pfam" id="PF12146">
    <property type="entry name" value="Hydrolase_4"/>
    <property type="match status" value="1"/>
</dbReference>
<dbReference type="RefSeq" id="XP_009492452.1">
    <property type="nucleotide sequence ID" value="XM_009494177.1"/>
</dbReference>
<sequence length="830" mass="88922">MVVSSCSEVVLTVPVRDPRFLGRRPLFARYPGASAEELDQFERDAFATSNEATPSAAAGEGGTPTDRPVLSLREVSFLSLPQGEAALLDDIESGDSSEDATLVRAAIRRASLLTAIPDHLRTASDNMVPTHELACTLCIPSTGDPSPSASPSSSSSSSSYLTDIVASIGQSPNVWPAGHGRDLVVIVHGVLGHRDNLFFPLLSQALADPAGFGRTHSGPLAEAVVSASVEALTAPHRELDELREQLCAGAGNLLTGLLPAPTASLRVDLRGHGRSPGLPSYSDYEGDFIDISAAIAAAERHGWRVVGLIGHSRGGVCVMRQAARKPPHSLRFVASLGSRFNHRDITIKHTAAEVARMRPAPEGRGWFGWRYRSRIRGEGAVIVSPSQIDLIATDVNLRAVSAIPSGVDTLTMHGLGDTVVLPTEAMHYTNALLARGHPAKMGVHTLRLIPDADHLFRGFDPLVVSTILGWLSPALRAARASIAHPLDSCRSSRSPVPTLSVTLASNTPEPPPGLSRHEAQFHVHWSGVDNFRDLGGYPLAGADPSARQPTIHCSPIRRATVSAFGRVFRAAGFSDVRPEALQHLHDALRVRAVVDLRSQYEFDRDHAHLGPLFARTGIVHFHAPVFADPSIDRNPTESFSRRWASHSKCTNSMVSGYMDILSHGVAAFRALFSLLAGPPFSDAYIDQGLLRAGLPVEEADHYAVVFHCTAGKDRTGVASALLLDLLGASPAAICRDYQRTEVCLDRRPFIERLLPNPDGGLESSGLSPHEAFTLSSSRWEAMAMFVSGPLAELGGAEVYLREHCGLPAEAIAALRRRLVQTVPASSDACR</sequence>
<dbReference type="PROSITE" id="PS00383">
    <property type="entry name" value="TYR_PHOSPHATASE_1"/>
    <property type="match status" value="1"/>
</dbReference>
<dbReference type="Gene3D" id="3.90.190.10">
    <property type="entry name" value="Protein tyrosine phosphatase superfamily"/>
    <property type="match status" value="1"/>
</dbReference>
<dbReference type="SUPFAM" id="SSF53474">
    <property type="entry name" value="alpha/beta-Hydrolases"/>
    <property type="match status" value="1"/>
</dbReference>
<dbReference type="InterPro" id="IPR026893">
    <property type="entry name" value="Tyr/Ser_Pase_IphP-type"/>
</dbReference>
<proteinExistence type="predicted"/>
<dbReference type="OrthoDB" id="9988524at2759"/>
<dbReference type="InterPro" id="IPR029021">
    <property type="entry name" value="Prot-tyrosine_phosphatase-like"/>
</dbReference>
<dbReference type="EMBL" id="KB932201">
    <property type="protein sequence ID" value="KCV72751.1"/>
    <property type="molecule type" value="Genomic_DNA"/>
</dbReference>
<dbReference type="Proteomes" id="UP000030693">
    <property type="component" value="Unassembled WGS sequence"/>
</dbReference>
<dbReference type="AlphaFoldDB" id="A0A058ZFM1"/>
<dbReference type="SUPFAM" id="SSF52799">
    <property type="entry name" value="(Phosphotyrosine protein) phosphatases II"/>
    <property type="match status" value="1"/>
</dbReference>
<evidence type="ECO:0000259" key="1">
    <source>
        <dbReference type="Pfam" id="PF12146"/>
    </source>
</evidence>
<dbReference type="eggNOG" id="KOG4667">
    <property type="taxonomic scope" value="Eukaryota"/>
</dbReference>
<dbReference type="Gene3D" id="3.40.50.1820">
    <property type="entry name" value="alpha/beta hydrolase"/>
    <property type="match status" value="1"/>
</dbReference>
<keyword evidence="3" id="KW-1185">Reference proteome</keyword>
<protein>
    <recommendedName>
        <fullName evidence="1">Serine aminopeptidase S33 domain-containing protein</fullName>
    </recommendedName>
</protein>
<dbReference type="GeneID" id="20525055"/>
<dbReference type="InterPro" id="IPR029058">
    <property type="entry name" value="AB_hydrolase_fold"/>
</dbReference>
<evidence type="ECO:0000313" key="2">
    <source>
        <dbReference type="EMBL" id="KCV72751.1"/>
    </source>
</evidence>
<dbReference type="Pfam" id="PF13350">
    <property type="entry name" value="Y_phosphatase3"/>
    <property type="match status" value="1"/>
</dbReference>
<evidence type="ECO:0000313" key="3">
    <source>
        <dbReference type="Proteomes" id="UP000030693"/>
    </source>
</evidence>
<dbReference type="InterPro" id="IPR022742">
    <property type="entry name" value="Hydrolase_4"/>
</dbReference>